<comment type="caution">
    <text evidence="2">The sequence shown here is derived from an EMBL/GenBank/DDBJ whole genome shotgun (WGS) entry which is preliminary data.</text>
</comment>
<sequence>MIKRQKVRSVERRQRERGTCGGQKVRSGVRRQRERGTSGGQKVRSGVCRQRERGTSGGQKRKRGTSEGRVRWAEDGLFACTPSTKGTCERVTCVRQKKFRFGIRRKRERGTCGGQKVRSGVRRQRERGTCGGQKIRSVVRRQRGARAHELTRRFDLVYAVNEGHVRWEDGHREGRVK</sequence>
<reference evidence="2" key="2">
    <citation type="submission" date="2020-11" db="EMBL/GenBank/DDBJ databases">
        <authorList>
            <person name="McCartney M.A."/>
            <person name="Auch B."/>
            <person name="Kono T."/>
            <person name="Mallez S."/>
            <person name="Becker A."/>
            <person name="Gohl D.M."/>
            <person name="Silverstein K.A.T."/>
            <person name="Koren S."/>
            <person name="Bechman K.B."/>
            <person name="Herman A."/>
            <person name="Abrahante J.E."/>
            <person name="Garbe J."/>
        </authorList>
    </citation>
    <scope>NUCLEOTIDE SEQUENCE</scope>
    <source>
        <strain evidence="2">Duluth1</strain>
        <tissue evidence="2">Whole animal</tissue>
    </source>
</reference>
<feature type="compositionally biased region" description="Basic and acidic residues" evidence="1">
    <location>
        <begin position="8"/>
        <end position="18"/>
    </location>
</feature>
<name>A0A9D4RYZ5_DREPO</name>
<feature type="region of interest" description="Disordered" evidence="1">
    <location>
        <begin position="1"/>
        <end position="68"/>
    </location>
</feature>
<proteinExistence type="predicted"/>
<accession>A0A9D4RYZ5</accession>
<evidence type="ECO:0000313" key="2">
    <source>
        <dbReference type="EMBL" id="KAH3884173.1"/>
    </source>
</evidence>
<reference evidence="2" key="1">
    <citation type="journal article" date="2019" name="bioRxiv">
        <title>The Genome of the Zebra Mussel, Dreissena polymorpha: A Resource for Invasive Species Research.</title>
        <authorList>
            <person name="McCartney M.A."/>
            <person name="Auch B."/>
            <person name="Kono T."/>
            <person name="Mallez S."/>
            <person name="Zhang Y."/>
            <person name="Obille A."/>
            <person name="Becker A."/>
            <person name="Abrahante J.E."/>
            <person name="Garbe J."/>
            <person name="Badalamenti J.P."/>
            <person name="Herman A."/>
            <person name="Mangelson H."/>
            <person name="Liachko I."/>
            <person name="Sullivan S."/>
            <person name="Sone E.D."/>
            <person name="Koren S."/>
            <person name="Silverstein K.A.T."/>
            <person name="Beckman K.B."/>
            <person name="Gohl D.M."/>
        </authorList>
    </citation>
    <scope>NUCLEOTIDE SEQUENCE</scope>
    <source>
        <strain evidence="2">Duluth1</strain>
        <tissue evidence="2">Whole animal</tissue>
    </source>
</reference>
<evidence type="ECO:0000256" key="1">
    <source>
        <dbReference type="SAM" id="MobiDB-lite"/>
    </source>
</evidence>
<organism evidence="2 3">
    <name type="scientific">Dreissena polymorpha</name>
    <name type="common">Zebra mussel</name>
    <name type="synonym">Mytilus polymorpha</name>
    <dbReference type="NCBI Taxonomy" id="45954"/>
    <lineage>
        <taxon>Eukaryota</taxon>
        <taxon>Metazoa</taxon>
        <taxon>Spiralia</taxon>
        <taxon>Lophotrochozoa</taxon>
        <taxon>Mollusca</taxon>
        <taxon>Bivalvia</taxon>
        <taxon>Autobranchia</taxon>
        <taxon>Heteroconchia</taxon>
        <taxon>Euheterodonta</taxon>
        <taxon>Imparidentia</taxon>
        <taxon>Neoheterodontei</taxon>
        <taxon>Myida</taxon>
        <taxon>Dreissenoidea</taxon>
        <taxon>Dreissenidae</taxon>
        <taxon>Dreissena</taxon>
    </lineage>
</organism>
<dbReference type="Proteomes" id="UP000828390">
    <property type="component" value="Unassembled WGS sequence"/>
</dbReference>
<gene>
    <name evidence="2" type="ORF">DPMN_008146</name>
</gene>
<keyword evidence="3" id="KW-1185">Reference proteome</keyword>
<protein>
    <submittedName>
        <fullName evidence="2">Uncharacterized protein</fullName>
    </submittedName>
</protein>
<dbReference type="EMBL" id="JAIWYP010000001">
    <property type="protein sequence ID" value="KAH3884173.1"/>
    <property type="molecule type" value="Genomic_DNA"/>
</dbReference>
<evidence type="ECO:0000313" key="3">
    <source>
        <dbReference type="Proteomes" id="UP000828390"/>
    </source>
</evidence>
<dbReference type="AlphaFoldDB" id="A0A9D4RYZ5"/>